<dbReference type="Pfam" id="PF01842">
    <property type="entry name" value="ACT"/>
    <property type="match status" value="1"/>
</dbReference>
<evidence type="ECO:0000256" key="2">
    <source>
        <dbReference type="ARBA" id="ARBA00010869"/>
    </source>
</evidence>
<dbReference type="Gene3D" id="3.30.70.260">
    <property type="match status" value="1"/>
</dbReference>
<gene>
    <name evidence="7" type="ORF">HUO12_07420</name>
</gene>
<dbReference type="Pfam" id="PF00291">
    <property type="entry name" value="PALP"/>
    <property type="match status" value="1"/>
</dbReference>
<keyword evidence="8" id="KW-1185">Reference proteome</keyword>
<keyword evidence="4 7" id="KW-0456">Lyase</keyword>
<evidence type="ECO:0000256" key="3">
    <source>
        <dbReference type="ARBA" id="ARBA00022898"/>
    </source>
</evidence>
<dbReference type="InterPro" id="IPR002912">
    <property type="entry name" value="ACT_dom"/>
</dbReference>
<comment type="cofactor">
    <cofactor evidence="1">
        <name>pyridoxal 5'-phosphate</name>
        <dbReference type="ChEBI" id="CHEBI:597326"/>
    </cofactor>
</comment>
<dbReference type="Proteomes" id="UP000546031">
    <property type="component" value="Unassembled WGS sequence"/>
</dbReference>
<dbReference type="FunFam" id="3.40.50.1100:FF:000005">
    <property type="entry name" value="Threonine dehydratase catabolic"/>
    <property type="match status" value="1"/>
</dbReference>
<sequence>MTANPALKAFENARDALTLDHIREAAARIEGAVVKTPMMHSKTLSSITGAQIWLKFENLQFTAAYKERGALNALLQLTEEQQKRGVIAASAGNHSQGLSYHGTRLGVPVTIVMPRTTPTVKVMQTEQVGGNVVLEGETYDDAYAHARKLEQERNLTFVHPFDDPHVAAGQGTVGLEMLEAVPDLDCLVVPIGGGGLISGMATVAKTLRPETEVIGVQAALFPSMYAKVKGLDMDCGGDTLAEGIAVKAPGEFTSQIIADLVDDIELVEERSLEKAVSLLLQIEKTVVEGAGAAGLAAVLQNPERFKGKTIGLVLCGGNIDTRLLANVLLRDLARQGRLARLRITLQDRPGALFKVMREFDAHNVNIIEIYHQRIFTTLPAKGLITDIECEARDREQLEALVNALKAKGYKVELAELN</sequence>
<dbReference type="InterPro" id="IPR005789">
    <property type="entry name" value="Thr_deHydtase_catblc"/>
</dbReference>
<comment type="caution">
    <text evidence="7">The sequence shown here is derived from an EMBL/GenBank/DDBJ whole genome shotgun (WGS) entry which is preliminary data.</text>
</comment>
<reference evidence="7 8" key="1">
    <citation type="submission" date="2020-06" db="EMBL/GenBank/DDBJ databases">
        <title>Altererythrobacter lutimaris sp. nov., a marine bacterium isolated from a tidal flat.</title>
        <authorList>
            <person name="Kim D."/>
            <person name="Yoo Y."/>
            <person name="Kim J.-J."/>
        </authorList>
    </citation>
    <scope>NUCLEOTIDE SEQUENCE [LARGE SCALE GENOMIC DNA]</scope>
    <source>
        <strain evidence="7 8">JGD-16</strain>
    </source>
</reference>
<comment type="catalytic activity">
    <reaction evidence="5">
        <text>L-serine = pyruvate + NH4(+)</text>
        <dbReference type="Rhea" id="RHEA:19169"/>
        <dbReference type="ChEBI" id="CHEBI:15361"/>
        <dbReference type="ChEBI" id="CHEBI:28938"/>
        <dbReference type="ChEBI" id="CHEBI:33384"/>
        <dbReference type="EC" id="4.3.1.17"/>
    </reaction>
</comment>
<protein>
    <submittedName>
        <fullName evidence="7">Threonine ammonia-lyase</fullName>
        <ecNumber evidence="7">4.3.1.19</ecNumber>
    </submittedName>
</protein>
<name>A0A850HCQ4_9SPHN</name>
<dbReference type="NCBIfam" id="NF005600">
    <property type="entry name" value="PRK07334.1"/>
    <property type="match status" value="1"/>
</dbReference>
<dbReference type="GO" id="GO:0009097">
    <property type="term" value="P:isoleucine biosynthetic process"/>
    <property type="evidence" value="ECO:0007669"/>
    <property type="project" value="TreeGrafter"/>
</dbReference>
<dbReference type="GO" id="GO:0004794">
    <property type="term" value="F:threonine deaminase activity"/>
    <property type="evidence" value="ECO:0007669"/>
    <property type="project" value="UniProtKB-EC"/>
</dbReference>
<dbReference type="InterPro" id="IPR044561">
    <property type="entry name" value="ACT_ThrD-II-like"/>
</dbReference>
<dbReference type="PROSITE" id="PS51671">
    <property type="entry name" value="ACT"/>
    <property type="match status" value="1"/>
</dbReference>
<dbReference type="Gene3D" id="3.40.50.1100">
    <property type="match status" value="2"/>
</dbReference>
<dbReference type="InterPro" id="IPR050147">
    <property type="entry name" value="Ser/Thr_Dehydratase"/>
</dbReference>
<feature type="domain" description="ACT" evidence="6">
    <location>
        <begin position="340"/>
        <end position="417"/>
    </location>
</feature>
<dbReference type="AlphaFoldDB" id="A0A850HCQ4"/>
<evidence type="ECO:0000256" key="4">
    <source>
        <dbReference type="ARBA" id="ARBA00023239"/>
    </source>
</evidence>
<evidence type="ECO:0000256" key="5">
    <source>
        <dbReference type="ARBA" id="ARBA00049406"/>
    </source>
</evidence>
<dbReference type="CDD" id="cd04886">
    <property type="entry name" value="ACT_ThrD-II-like"/>
    <property type="match status" value="1"/>
</dbReference>
<dbReference type="GO" id="GO:0030170">
    <property type="term" value="F:pyridoxal phosphate binding"/>
    <property type="evidence" value="ECO:0007669"/>
    <property type="project" value="UniProtKB-ARBA"/>
</dbReference>
<dbReference type="InterPro" id="IPR036052">
    <property type="entry name" value="TrpB-like_PALP_sf"/>
</dbReference>
<dbReference type="GO" id="GO:0006565">
    <property type="term" value="P:L-serine catabolic process"/>
    <property type="evidence" value="ECO:0007669"/>
    <property type="project" value="TreeGrafter"/>
</dbReference>
<dbReference type="PANTHER" id="PTHR48078">
    <property type="entry name" value="THREONINE DEHYDRATASE, MITOCHONDRIAL-RELATED"/>
    <property type="match status" value="1"/>
</dbReference>
<dbReference type="FunFam" id="3.40.50.1100:FF:000007">
    <property type="entry name" value="L-threonine dehydratase catabolic TdcB"/>
    <property type="match status" value="1"/>
</dbReference>
<dbReference type="GO" id="GO:0006567">
    <property type="term" value="P:L-threonine catabolic process"/>
    <property type="evidence" value="ECO:0007669"/>
    <property type="project" value="InterPro"/>
</dbReference>
<dbReference type="GO" id="GO:0003941">
    <property type="term" value="F:L-serine ammonia-lyase activity"/>
    <property type="evidence" value="ECO:0007669"/>
    <property type="project" value="UniProtKB-EC"/>
</dbReference>
<evidence type="ECO:0000259" key="6">
    <source>
        <dbReference type="PROSITE" id="PS51671"/>
    </source>
</evidence>
<comment type="similarity">
    <text evidence="2">Belongs to the serine/threonine dehydratase family.</text>
</comment>
<accession>A0A850HCQ4</accession>
<evidence type="ECO:0000313" key="7">
    <source>
        <dbReference type="EMBL" id="NVE94726.1"/>
    </source>
</evidence>
<dbReference type="RefSeq" id="WP_176272972.1">
    <property type="nucleotide sequence ID" value="NZ_JABWTA010000001.1"/>
</dbReference>
<dbReference type="EMBL" id="JABWTA010000001">
    <property type="protein sequence ID" value="NVE94726.1"/>
    <property type="molecule type" value="Genomic_DNA"/>
</dbReference>
<dbReference type="PANTHER" id="PTHR48078:SF6">
    <property type="entry name" value="L-THREONINE DEHYDRATASE CATABOLIC TDCB"/>
    <property type="match status" value="1"/>
</dbReference>
<proteinExistence type="inferred from homology"/>
<dbReference type="CDD" id="cd01562">
    <property type="entry name" value="Thr-dehyd"/>
    <property type="match status" value="1"/>
</dbReference>
<evidence type="ECO:0000313" key="8">
    <source>
        <dbReference type="Proteomes" id="UP000546031"/>
    </source>
</evidence>
<dbReference type="NCBIfam" id="TIGR01127">
    <property type="entry name" value="ilvA_1Cterm"/>
    <property type="match status" value="1"/>
</dbReference>
<dbReference type="InterPro" id="IPR001926">
    <property type="entry name" value="TrpB-like_PALP"/>
</dbReference>
<dbReference type="EC" id="4.3.1.19" evidence="7"/>
<dbReference type="SUPFAM" id="SSF53686">
    <property type="entry name" value="Tryptophan synthase beta subunit-like PLP-dependent enzymes"/>
    <property type="match status" value="1"/>
</dbReference>
<organism evidence="7 8">
    <name type="scientific">Altererythrobacter lutimaris</name>
    <dbReference type="NCBI Taxonomy" id="2743979"/>
    <lineage>
        <taxon>Bacteria</taxon>
        <taxon>Pseudomonadati</taxon>
        <taxon>Pseudomonadota</taxon>
        <taxon>Alphaproteobacteria</taxon>
        <taxon>Sphingomonadales</taxon>
        <taxon>Erythrobacteraceae</taxon>
        <taxon>Altererythrobacter</taxon>
    </lineage>
</organism>
<keyword evidence="3" id="KW-0663">Pyridoxal phosphate</keyword>
<evidence type="ECO:0000256" key="1">
    <source>
        <dbReference type="ARBA" id="ARBA00001933"/>
    </source>
</evidence>